<evidence type="ECO:0000256" key="1">
    <source>
        <dbReference type="ARBA" id="ARBA00022801"/>
    </source>
</evidence>
<evidence type="ECO:0000313" key="4">
    <source>
        <dbReference type="Proteomes" id="UP000292507"/>
    </source>
</evidence>
<gene>
    <name evidence="3" type="ORF">BKA19_1760</name>
</gene>
<protein>
    <submittedName>
        <fullName evidence="3">Acetyl esterase/lipase</fullName>
    </submittedName>
</protein>
<dbReference type="Gene3D" id="3.40.50.1820">
    <property type="entry name" value="alpha/beta hydrolase"/>
    <property type="match status" value="1"/>
</dbReference>
<dbReference type="EMBL" id="SHKV01000001">
    <property type="protein sequence ID" value="RZU32071.1"/>
    <property type="molecule type" value="Genomic_DNA"/>
</dbReference>
<dbReference type="InterPro" id="IPR050300">
    <property type="entry name" value="GDXG_lipolytic_enzyme"/>
</dbReference>
<keyword evidence="4" id="KW-1185">Reference proteome</keyword>
<dbReference type="InterPro" id="IPR013094">
    <property type="entry name" value="AB_hydrolase_3"/>
</dbReference>
<reference evidence="3 4" key="1">
    <citation type="submission" date="2019-02" db="EMBL/GenBank/DDBJ databases">
        <title>Sequencing the genomes of 1000 actinobacteria strains.</title>
        <authorList>
            <person name="Klenk H.-P."/>
        </authorList>
    </citation>
    <scope>NUCLEOTIDE SEQUENCE [LARGE SCALE GENOMIC DNA]</scope>
    <source>
        <strain evidence="3 4">DSM 44509</strain>
    </source>
</reference>
<sequence>MPVHPVVASKFHLLEGIESFEAGLADPATRARLDEFMSAADAPAPPQVDVRGDSAPGPHGPVPVRVHTPPGGGPDLPCLVWLHGGAFRMGDLDMPEADWTARQVCDRAGAVVVSVDYRLCVGGVTYPVPHDDVVAALRWVRDSAADLGVDPGRISLGGASAGGNLAAGAALKLRDEDGWVPAALVLAYTTLHAVVPPASPSLAPLLDEIPRLLRFLPHTRRGITENYLGGPASSADGYAMPGGAVLEGLCPVLLLNSEYDDLRASAEVFAGQLAVAGVDVRQVLLPGMLHGFLNLHPGVEPVDRALVLMSETVAGARRTAPTSIPA</sequence>
<dbReference type="Proteomes" id="UP000292507">
    <property type="component" value="Unassembled WGS sequence"/>
</dbReference>
<dbReference type="GO" id="GO:0016787">
    <property type="term" value="F:hydrolase activity"/>
    <property type="evidence" value="ECO:0007669"/>
    <property type="project" value="UniProtKB-KW"/>
</dbReference>
<proteinExistence type="predicted"/>
<dbReference type="InterPro" id="IPR029058">
    <property type="entry name" value="AB_hydrolase_fold"/>
</dbReference>
<dbReference type="SUPFAM" id="SSF53474">
    <property type="entry name" value="alpha/beta-Hydrolases"/>
    <property type="match status" value="1"/>
</dbReference>
<organism evidence="3 4">
    <name type="scientific">Blastococcus saxobsidens</name>
    <dbReference type="NCBI Taxonomy" id="138336"/>
    <lineage>
        <taxon>Bacteria</taxon>
        <taxon>Bacillati</taxon>
        <taxon>Actinomycetota</taxon>
        <taxon>Actinomycetes</taxon>
        <taxon>Geodermatophilales</taxon>
        <taxon>Geodermatophilaceae</taxon>
        <taxon>Blastococcus</taxon>
    </lineage>
</organism>
<feature type="domain" description="Alpha/beta hydrolase fold-3" evidence="2">
    <location>
        <begin position="79"/>
        <end position="293"/>
    </location>
</feature>
<name>A0A4Q7Y7I6_9ACTN</name>
<dbReference type="PANTHER" id="PTHR48081:SF8">
    <property type="entry name" value="ALPHA_BETA HYDROLASE FOLD-3 DOMAIN-CONTAINING PROTEIN-RELATED"/>
    <property type="match status" value="1"/>
</dbReference>
<evidence type="ECO:0000259" key="2">
    <source>
        <dbReference type="Pfam" id="PF07859"/>
    </source>
</evidence>
<dbReference type="Pfam" id="PF07859">
    <property type="entry name" value="Abhydrolase_3"/>
    <property type="match status" value="1"/>
</dbReference>
<dbReference type="OrthoDB" id="4308422at2"/>
<dbReference type="PANTHER" id="PTHR48081">
    <property type="entry name" value="AB HYDROLASE SUPERFAMILY PROTEIN C4A8.06C"/>
    <property type="match status" value="1"/>
</dbReference>
<keyword evidence="1" id="KW-0378">Hydrolase</keyword>
<accession>A0A4Q7Y7I6</accession>
<dbReference type="AlphaFoldDB" id="A0A4Q7Y7I6"/>
<comment type="caution">
    <text evidence="3">The sequence shown here is derived from an EMBL/GenBank/DDBJ whole genome shotgun (WGS) entry which is preliminary data.</text>
</comment>
<evidence type="ECO:0000313" key="3">
    <source>
        <dbReference type="EMBL" id="RZU32071.1"/>
    </source>
</evidence>
<dbReference type="RefSeq" id="WP_104528989.1">
    <property type="nucleotide sequence ID" value="NZ_POQT01000020.1"/>
</dbReference>